<dbReference type="Pfam" id="PF01432">
    <property type="entry name" value="Peptidase_M3"/>
    <property type="match status" value="1"/>
</dbReference>
<evidence type="ECO:0000256" key="7">
    <source>
        <dbReference type="RuleBase" id="RU003435"/>
    </source>
</evidence>
<dbReference type="GO" id="GO:0004180">
    <property type="term" value="F:carboxypeptidase activity"/>
    <property type="evidence" value="ECO:0007669"/>
    <property type="project" value="UniProtKB-KW"/>
</dbReference>
<dbReference type="CDD" id="cd06456">
    <property type="entry name" value="M3A_DCP"/>
    <property type="match status" value="1"/>
</dbReference>
<dbReference type="Proteomes" id="UP000288293">
    <property type="component" value="Unassembled WGS sequence"/>
</dbReference>
<dbReference type="GO" id="GO:0006508">
    <property type="term" value="P:proteolysis"/>
    <property type="evidence" value="ECO:0007669"/>
    <property type="project" value="UniProtKB-KW"/>
</dbReference>
<name>A0A432WBG5_9GAMM</name>
<evidence type="ECO:0000313" key="11">
    <source>
        <dbReference type="EMBL" id="RUO26928.1"/>
    </source>
</evidence>
<keyword evidence="9" id="KW-0732">Signal</keyword>
<evidence type="ECO:0000256" key="8">
    <source>
        <dbReference type="SAM" id="MobiDB-lite"/>
    </source>
</evidence>
<keyword evidence="12" id="KW-1185">Reference proteome</keyword>
<keyword evidence="5 7" id="KW-0862">Zinc</keyword>
<keyword evidence="6 7" id="KW-0482">Metalloprotease</keyword>
<evidence type="ECO:0000259" key="10">
    <source>
        <dbReference type="Pfam" id="PF01432"/>
    </source>
</evidence>
<feature type="chain" id="PRO_5019346219" evidence="9">
    <location>
        <begin position="21"/>
        <end position="743"/>
    </location>
</feature>
<organism evidence="11 12">
    <name type="scientific">Aliidiomarina minuta</name>
    <dbReference type="NCBI Taxonomy" id="880057"/>
    <lineage>
        <taxon>Bacteria</taxon>
        <taxon>Pseudomonadati</taxon>
        <taxon>Pseudomonadota</taxon>
        <taxon>Gammaproteobacteria</taxon>
        <taxon>Alteromonadales</taxon>
        <taxon>Idiomarinaceae</taxon>
        <taxon>Aliidiomarina</taxon>
    </lineage>
</organism>
<dbReference type="PROSITE" id="PS51257">
    <property type="entry name" value="PROKAR_LIPOPROTEIN"/>
    <property type="match status" value="1"/>
</dbReference>
<dbReference type="EMBL" id="PIPL01000001">
    <property type="protein sequence ID" value="RUO26928.1"/>
    <property type="molecule type" value="Genomic_DNA"/>
</dbReference>
<comment type="similarity">
    <text evidence="1 7">Belongs to the peptidase M3 family.</text>
</comment>
<dbReference type="InterPro" id="IPR024077">
    <property type="entry name" value="Neurolysin/TOP_dom2"/>
</dbReference>
<dbReference type="InterPro" id="IPR045090">
    <property type="entry name" value="Pept_M3A_M3B"/>
</dbReference>
<evidence type="ECO:0000256" key="1">
    <source>
        <dbReference type="ARBA" id="ARBA00006040"/>
    </source>
</evidence>
<dbReference type="InterPro" id="IPR024079">
    <property type="entry name" value="MetalloPept_cat_dom_sf"/>
</dbReference>
<keyword evidence="11" id="KW-0121">Carboxypeptidase</keyword>
<dbReference type="PANTHER" id="PTHR43660">
    <property type="entry name" value="DIPEPTIDYL CARBOXYPEPTIDASE"/>
    <property type="match status" value="1"/>
</dbReference>
<evidence type="ECO:0000256" key="5">
    <source>
        <dbReference type="ARBA" id="ARBA00022833"/>
    </source>
</evidence>
<evidence type="ECO:0000313" key="12">
    <source>
        <dbReference type="Proteomes" id="UP000288293"/>
    </source>
</evidence>
<dbReference type="GO" id="GO:0005829">
    <property type="term" value="C:cytosol"/>
    <property type="evidence" value="ECO:0007669"/>
    <property type="project" value="UniProtKB-ARBA"/>
</dbReference>
<dbReference type="OrthoDB" id="9773538at2"/>
<protein>
    <submittedName>
        <fullName evidence="11">Dipeptidyl carboxypeptidase II</fullName>
    </submittedName>
</protein>
<dbReference type="InterPro" id="IPR001567">
    <property type="entry name" value="Pept_M3A_M3B_dom"/>
</dbReference>
<gene>
    <name evidence="11" type="ORF">CWE09_09620</name>
</gene>
<evidence type="ECO:0000256" key="4">
    <source>
        <dbReference type="ARBA" id="ARBA00022801"/>
    </source>
</evidence>
<dbReference type="AlphaFoldDB" id="A0A432WBG5"/>
<feature type="signal peptide" evidence="9">
    <location>
        <begin position="1"/>
        <end position="20"/>
    </location>
</feature>
<feature type="domain" description="Peptidase M3A/M3B catalytic" evidence="10">
    <location>
        <begin position="284"/>
        <end position="731"/>
    </location>
</feature>
<comment type="cofactor">
    <cofactor evidence="7">
        <name>Zn(2+)</name>
        <dbReference type="ChEBI" id="CHEBI:29105"/>
    </cofactor>
    <text evidence="7">Binds 1 zinc ion.</text>
</comment>
<reference evidence="11 12" key="1">
    <citation type="journal article" date="2011" name="Front. Microbiol.">
        <title>Genomic signatures of strain selection and enhancement in Bacillus atrophaeus var. globigii, a historical biowarfare simulant.</title>
        <authorList>
            <person name="Gibbons H.S."/>
            <person name="Broomall S.M."/>
            <person name="McNew L.A."/>
            <person name="Daligault H."/>
            <person name="Chapman C."/>
            <person name="Bruce D."/>
            <person name="Karavis M."/>
            <person name="Krepps M."/>
            <person name="McGregor P.A."/>
            <person name="Hong C."/>
            <person name="Park K.H."/>
            <person name="Akmal A."/>
            <person name="Feldman A."/>
            <person name="Lin J.S."/>
            <person name="Chang W.E."/>
            <person name="Higgs B.W."/>
            <person name="Demirev P."/>
            <person name="Lindquist J."/>
            <person name="Liem A."/>
            <person name="Fochler E."/>
            <person name="Read T.D."/>
            <person name="Tapia R."/>
            <person name="Johnson S."/>
            <person name="Bishop-Lilly K.A."/>
            <person name="Detter C."/>
            <person name="Han C."/>
            <person name="Sozhamannan S."/>
            <person name="Rosenzweig C.N."/>
            <person name="Skowronski E.W."/>
        </authorList>
    </citation>
    <scope>NUCLEOTIDE SEQUENCE [LARGE SCALE GENOMIC DNA]</scope>
    <source>
        <strain evidence="11 12">MLST1</strain>
    </source>
</reference>
<dbReference type="GO" id="GO:0004222">
    <property type="term" value="F:metalloendopeptidase activity"/>
    <property type="evidence" value="ECO:0007669"/>
    <property type="project" value="InterPro"/>
</dbReference>
<keyword evidence="3 7" id="KW-0479">Metal-binding</keyword>
<evidence type="ECO:0000256" key="2">
    <source>
        <dbReference type="ARBA" id="ARBA00022670"/>
    </source>
</evidence>
<dbReference type="RefSeq" id="WP_126803741.1">
    <property type="nucleotide sequence ID" value="NZ_PIPL01000001.1"/>
</dbReference>
<keyword evidence="2 7" id="KW-0645">Protease</keyword>
<feature type="compositionally biased region" description="Basic and acidic residues" evidence="8">
    <location>
        <begin position="39"/>
        <end position="51"/>
    </location>
</feature>
<evidence type="ECO:0000256" key="6">
    <source>
        <dbReference type="ARBA" id="ARBA00023049"/>
    </source>
</evidence>
<accession>A0A432WBG5</accession>
<evidence type="ECO:0000256" key="9">
    <source>
        <dbReference type="SAM" id="SignalP"/>
    </source>
</evidence>
<comment type="caution">
    <text evidence="11">The sequence shown here is derived from an EMBL/GenBank/DDBJ whole genome shotgun (WGS) entry which is preliminary data.</text>
</comment>
<dbReference type="SUPFAM" id="SSF55486">
    <property type="entry name" value="Metalloproteases ('zincins'), catalytic domain"/>
    <property type="match status" value="1"/>
</dbReference>
<dbReference type="FunFam" id="3.40.390.10:FF:000009">
    <property type="entry name" value="Oligopeptidase A"/>
    <property type="match status" value="1"/>
</dbReference>
<feature type="compositionally biased region" description="Acidic residues" evidence="8">
    <location>
        <begin position="24"/>
        <end position="33"/>
    </location>
</feature>
<feature type="region of interest" description="Disordered" evidence="8">
    <location>
        <begin position="24"/>
        <end position="53"/>
    </location>
</feature>
<sequence>MRLSLIAAAVGMAVAVSACSDTNDDYPDVDESQAEQAQDTEHRHSDDDRADTATFGAENPFFMASSLQYEAPDFAAIEDSHYAPAFDAGMEQQAAEIQAIIENPEDPSFANTIEAMERSGELLTRVSRVFFAMAGSTSNDTIRDLQGELAPKLSSHRDDIFLNSALFERVDSLYEQRDELDLESEQLRLLEVTHERFIRAGANLSEEQMAQIRELNEEESELTTRFARNVLEMGDEIAVVVDSEEELEGLDSSAIRNASRRAEERDMDDKYVLSITNTTRQPVLSQLSNREVRQRVWEASAYRGLGRDGGIDNTPIVSRLAKLRAERAEILGYDTFADYALEERMIGTPQNALDMLTDMVDAVVANTLIEQEILEQQAADMGHDHDFEPWDWEFYAERVRESQYDLDENEVREYFEFDRVLHDGVFYAMERLYGITFEKRDDLPAYHEDVSVYEVFDNDGASLGIFYADYFAREGKRGGAWMGSFVNQSHMIESKPVIYNVMNIPKGPDGEPTLVSYDHVTTMFHEMGHGVHGLFSDVYYPSLAGTSVPRDFVESPSTFHEDLAHDPEILANYAKHYETGEQIPEDLLSRVMDALSFNQGFNTLEYMSAALLDLEWHMLSADEPEQDVENFEAEALAKYGVNLPNVPPRYKSAYFSHIFSGGYAAGYYSYMWSEVLAADAFAYFMDEGGLEGDVAQQYREHILSRGGTKEAMEMYIDFRGSEPDTQHLLIRRGLSDGPVEPTN</sequence>
<dbReference type="GO" id="GO:0046872">
    <property type="term" value="F:metal ion binding"/>
    <property type="evidence" value="ECO:0007669"/>
    <property type="project" value="UniProtKB-UniRule"/>
</dbReference>
<dbReference type="InterPro" id="IPR034005">
    <property type="entry name" value="M3A_DCP"/>
</dbReference>
<dbReference type="PANTHER" id="PTHR43660:SF1">
    <property type="entry name" value="DIPEPTIDYL CARBOXYPEPTIDASE"/>
    <property type="match status" value="1"/>
</dbReference>
<dbReference type="Gene3D" id="3.40.390.10">
    <property type="entry name" value="Collagenase (Catalytic Domain)"/>
    <property type="match status" value="1"/>
</dbReference>
<evidence type="ECO:0000256" key="3">
    <source>
        <dbReference type="ARBA" id="ARBA00022723"/>
    </source>
</evidence>
<dbReference type="Gene3D" id="1.10.1370.10">
    <property type="entry name" value="Neurolysin, domain 3"/>
    <property type="match status" value="1"/>
</dbReference>
<keyword evidence="4 7" id="KW-0378">Hydrolase</keyword>
<proteinExistence type="inferred from homology"/>